<dbReference type="PANTHER" id="PTHR42881:SF2">
    <property type="entry name" value="PROLYL ENDOPEPTIDASE"/>
    <property type="match status" value="1"/>
</dbReference>
<sequence>MKQRMIGWLVVALLQTPTLWAQQISYPETPRVPVVDHYHGVLVPDPYRWLEDLDSEQTRRWIEAQNTLTFAYLDSIPQRAWIRQRLRELWNYPRYGVPQKEGGRYFFFKNDGLQDQSVLYVQEGRDGAPRVLIDPNTFSEDGTIALATLAISPDGRYVVYGLSEAGSDWRTFRIREVETGKDLPETLRWIKFSGAAWLPDNSGFFYSRYPEPTDDTLAAANRNQKLYFHRLGTDQSQDVLIYERPDDPELGFSAEVTRDGQYLILTVWKGTDTRNRLYYKDLNQPDAPVVRLLDDFDARYEFVGNTGTTFFLLTNLEAPNGRLIAIDITRPERANWRTIIPESKAVIQSVTLAGGRFVVRALEDVKTRLTVHALDGTLLDTIALPTLGSVSSVSGRPDDSELFFSFTSFTYPTTIFRHDLETGRTTVFHAPEIDFDPDPYEVRQVFYQSKDGTRIPMFLVHRKGLVRDGTHPVYLYGYGGFNISLTPSFNPSNLVWLELGGIYAVANLRGGGEYGEAWHRAGMLENKQNVFDDFIAAAEYLIREGYTSPHRLAIGGASNGGLLTGAVLTQRPELFGAVIVQVGVLDMLRYHRFTIGWAWVPEYGSPENPEHFRFLYAYSPLHNVRLHRCYPPTLIMTADHDDRVVPAHSYKFAATLQRAQGCARPILLRVETRAGHGGGIPTRKRIEMEADKWAFLVRMLDLSRIETMR</sequence>
<proteinExistence type="inferred from homology"/>
<dbReference type="InterPro" id="IPR002471">
    <property type="entry name" value="Pept_S9_AS"/>
</dbReference>
<feature type="signal peptide" evidence="7">
    <location>
        <begin position="1"/>
        <end position="21"/>
    </location>
</feature>
<dbReference type="GO" id="GO:0005829">
    <property type="term" value="C:cytosol"/>
    <property type="evidence" value="ECO:0007669"/>
    <property type="project" value="TreeGrafter"/>
</dbReference>
<dbReference type="Gene3D" id="2.130.10.120">
    <property type="entry name" value="Prolyl oligopeptidase, N-terminal domain"/>
    <property type="match status" value="1"/>
</dbReference>
<dbReference type="InterPro" id="IPR051167">
    <property type="entry name" value="Prolyl_oligopep/macrocyclase"/>
</dbReference>
<dbReference type="Proteomes" id="UP000185812">
    <property type="component" value="Unassembled WGS sequence"/>
</dbReference>
<comment type="similarity">
    <text evidence="2">Belongs to the peptidase S9A family.</text>
</comment>
<evidence type="ECO:0000259" key="9">
    <source>
        <dbReference type="Pfam" id="PF02897"/>
    </source>
</evidence>
<dbReference type="InterPro" id="IPR002470">
    <property type="entry name" value="Peptidase_S9A"/>
</dbReference>
<evidence type="ECO:0000256" key="4">
    <source>
        <dbReference type="ARBA" id="ARBA00022670"/>
    </source>
</evidence>
<evidence type="ECO:0000256" key="2">
    <source>
        <dbReference type="ARBA" id="ARBA00005228"/>
    </source>
</evidence>
<feature type="chain" id="PRO_5013042419" description="prolyl oligopeptidase" evidence="7">
    <location>
        <begin position="22"/>
        <end position="709"/>
    </location>
</feature>
<organism evidence="10 11">
    <name type="scientific">Rhodothermus profundi</name>
    <dbReference type="NCBI Taxonomy" id="633813"/>
    <lineage>
        <taxon>Bacteria</taxon>
        <taxon>Pseudomonadati</taxon>
        <taxon>Rhodothermota</taxon>
        <taxon>Rhodothermia</taxon>
        <taxon>Rhodothermales</taxon>
        <taxon>Rhodothermaceae</taxon>
        <taxon>Rhodothermus</taxon>
    </lineage>
</organism>
<dbReference type="SUPFAM" id="SSF53474">
    <property type="entry name" value="alpha/beta-Hydrolases"/>
    <property type="match status" value="1"/>
</dbReference>
<dbReference type="GO" id="GO:0004252">
    <property type="term" value="F:serine-type endopeptidase activity"/>
    <property type="evidence" value="ECO:0007669"/>
    <property type="project" value="UniProtKB-EC"/>
</dbReference>
<evidence type="ECO:0000256" key="6">
    <source>
        <dbReference type="ARBA" id="ARBA00022825"/>
    </source>
</evidence>
<evidence type="ECO:0000256" key="3">
    <source>
        <dbReference type="ARBA" id="ARBA00011897"/>
    </source>
</evidence>
<dbReference type="GO" id="GO:0070012">
    <property type="term" value="F:oligopeptidase activity"/>
    <property type="evidence" value="ECO:0007669"/>
    <property type="project" value="TreeGrafter"/>
</dbReference>
<dbReference type="EMBL" id="FRAU01000001">
    <property type="protein sequence ID" value="SHK17453.1"/>
    <property type="molecule type" value="Genomic_DNA"/>
</dbReference>
<comment type="catalytic activity">
    <reaction evidence="1">
        <text>Hydrolysis of Pro-|-Xaa &gt;&gt; Ala-|-Xaa in oligopeptides.</text>
        <dbReference type="EC" id="3.4.21.26"/>
    </reaction>
</comment>
<evidence type="ECO:0000256" key="5">
    <source>
        <dbReference type="ARBA" id="ARBA00022801"/>
    </source>
</evidence>
<accession>A0A1M6QBI7</accession>
<evidence type="ECO:0000313" key="10">
    <source>
        <dbReference type="EMBL" id="SHK17453.1"/>
    </source>
</evidence>
<keyword evidence="6" id="KW-0720">Serine protease</keyword>
<protein>
    <recommendedName>
        <fullName evidence="3">prolyl oligopeptidase</fullName>
        <ecNumber evidence="3">3.4.21.26</ecNumber>
    </recommendedName>
</protein>
<dbReference type="InterPro" id="IPR023302">
    <property type="entry name" value="Pept_S9A_N"/>
</dbReference>
<keyword evidence="11" id="KW-1185">Reference proteome</keyword>
<dbReference type="FunFam" id="3.40.50.1820:FF:000005">
    <property type="entry name" value="Prolyl endopeptidase"/>
    <property type="match status" value="1"/>
</dbReference>
<keyword evidence="7" id="KW-0732">Signal</keyword>
<reference evidence="11" key="1">
    <citation type="submission" date="2016-11" db="EMBL/GenBank/DDBJ databases">
        <authorList>
            <person name="Varghese N."/>
            <person name="Submissions S."/>
        </authorList>
    </citation>
    <scope>NUCLEOTIDE SEQUENCE [LARGE SCALE GENOMIC DNA]</scope>
    <source>
        <strain evidence="11">DSM 22212</strain>
    </source>
</reference>
<dbReference type="AlphaFoldDB" id="A0A1M6QBI7"/>
<evidence type="ECO:0000256" key="1">
    <source>
        <dbReference type="ARBA" id="ARBA00001070"/>
    </source>
</evidence>
<dbReference type="GO" id="GO:0006508">
    <property type="term" value="P:proteolysis"/>
    <property type="evidence" value="ECO:0007669"/>
    <property type="project" value="UniProtKB-KW"/>
</dbReference>
<evidence type="ECO:0000313" key="11">
    <source>
        <dbReference type="Proteomes" id="UP000185812"/>
    </source>
</evidence>
<dbReference type="PROSITE" id="PS00708">
    <property type="entry name" value="PRO_ENDOPEP_SER"/>
    <property type="match status" value="1"/>
</dbReference>
<dbReference type="Gene3D" id="3.40.50.1820">
    <property type="entry name" value="alpha/beta hydrolase"/>
    <property type="match status" value="1"/>
</dbReference>
<evidence type="ECO:0000256" key="7">
    <source>
        <dbReference type="SAM" id="SignalP"/>
    </source>
</evidence>
<dbReference type="Pfam" id="PF02897">
    <property type="entry name" value="Peptidase_S9_N"/>
    <property type="match status" value="1"/>
</dbReference>
<dbReference type="InterPro" id="IPR029058">
    <property type="entry name" value="AB_hydrolase_fold"/>
</dbReference>
<feature type="domain" description="Peptidase S9 prolyl oligopeptidase catalytic" evidence="8">
    <location>
        <begin position="487"/>
        <end position="701"/>
    </location>
</feature>
<feature type="domain" description="Peptidase S9A N-terminal" evidence="9">
    <location>
        <begin position="27"/>
        <end position="429"/>
    </location>
</feature>
<dbReference type="PRINTS" id="PR00862">
    <property type="entry name" value="PROLIGOPTASE"/>
</dbReference>
<dbReference type="SUPFAM" id="SSF50993">
    <property type="entry name" value="Peptidase/esterase 'gauge' domain"/>
    <property type="match status" value="1"/>
</dbReference>
<keyword evidence="4" id="KW-0645">Protease</keyword>
<dbReference type="EC" id="3.4.21.26" evidence="3"/>
<gene>
    <name evidence="10" type="ORF">SAMN04488087_0545</name>
</gene>
<dbReference type="PANTHER" id="PTHR42881">
    <property type="entry name" value="PROLYL ENDOPEPTIDASE"/>
    <property type="match status" value="1"/>
</dbReference>
<dbReference type="FunFam" id="2.130.10.120:FF:000001">
    <property type="entry name" value="Prolyl endopeptidase"/>
    <property type="match status" value="1"/>
</dbReference>
<keyword evidence="5" id="KW-0378">Hydrolase</keyword>
<dbReference type="InterPro" id="IPR001375">
    <property type="entry name" value="Peptidase_S9_cat"/>
</dbReference>
<evidence type="ECO:0000259" key="8">
    <source>
        <dbReference type="Pfam" id="PF00326"/>
    </source>
</evidence>
<dbReference type="Pfam" id="PF00326">
    <property type="entry name" value="Peptidase_S9"/>
    <property type="match status" value="1"/>
</dbReference>
<name>A0A1M6QBI7_9BACT</name>